<dbReference type="RefSeq" id="XP_041228947.1">
    <property type="nucleotide sequence ID" value="XM_041376744.1"/>
</dbReference>
<feature type="region of interest" description="Disordered" evidence="1">
    <location>
        <begin position="189"/>
        <end position="217"/>
    </location>
</feature>
<dbReference type="EMBL" id="JABBWK010000013">
    <property type="protein sequence ID" value="KAG1903372.1"/>
    <property type="molecule type" value="Genomic_DNA"/>
</dbReference>
<protein>
    <submittedName>
        <fullName evidence="2">Uncharacterized protein</fullName>
    </submittedName>
</protein>
<dbReference type="AlphaFoldDB" id="A0AAD4HNV7"/>
<gene>
    <name evidence="2" type="ORF">F5891DRAFT_977938</name>
</gene>
<feature type="compositionally biased region" description="Polar residues" evidence="1">
    <location>
        <begin position="106"/>
        <end position="115"/>
    </location>
</feature>
<feature type="region of interest" description="Disordered" evidence="1">
    <location>
        <begin position="106"/>
        <end position="136"/>
    </location>
</feature>
<feature type="compositionally biased region" description="Pro residues" evidence="1">
    <location>
        <begin position="189"/>
        <end position="209"/>
    </location>
</feature>
<organism evidence="2 3">
    <name type="scientific">Suillus fuscotomentosus</name>
    <dbReference type="NCBI Taxonomy" id="1912939"/>
    <lineage>
        <taxon>Eukaryota</taxon>
        <taxon>Fungi</taxon>
        <taxon>Dikarya</taxon>
        <taxon>Basidiomycota</taxon>
        <taxon>Agaricomycotina</taxon>
        <taxon>Agaricomycetes</taxon>
        <taxon>Agaricomycetidae</taxon>
        <taxon>Boletales</taxon>
        <taxon>Suillineae</taxon>
        <taxon>Suillaceae</taxon>
        <taxon>Suillus</taxon>
    </lineage>
</organism>
<reference evidence="2" key="1">
    <citation type="journal article" date="2020" name="New Phytol.">
        <title>Comparative genomics reveals dynamic genome evolution in host specialist ectomycorrhizal fungi.</title>
        <authorList>
            <person name="Lofgren L.A."/>
            <person name="Nguyen N.H."/>
            <person name="Vilgalys R."/>
            <person name="Ruytinx J."/>
            <person name="Liao H.L."/>
            <person name="Branco S."/>
            <person name="Kuo A."/>
            <person name="LaButti K."/>
            <person name="Lipzen A."/>
            <person name="Andreopoulos W."/>
            <person name="Pangilinan J."/>
            <person name="Riley R."/>
            <person name="Hundley H."/>
            <person name="Na H."/>
            <person name="Barry K."/>
            <person name="Grigoriev I.V."/>
            <person name="Stajich J.E."/>
            <person name="Kennedy P.G."/>
        </authorList>
    </citation>
    <scope>NUCLEOTIDE SEQUENCE</scope>
    <source>
        <strain evidence="2">FC203</strain>
    </source>
</reference>
<keyword evidence="3" id="KW-1185">Reference proteome</keyword>
<proteinExistence type="predicted"/>
<dbReference type="GeneID" id="64671042"/>
<dbReference type="Proteomes" id="UP001195769">
    <property type="component" value="Unassembled WGS sequence"/>
</dbReference>
<name>A0AAD4HNV7_9AGAM</name>
<feature type="compositionally biased region" description="Basic and acidic residues" evidence="1">
    <location>
        <begin position="10"/>
        <end position="21"/>
    </location>
</feature>
<feature type="compositionally biased region" description="Low complexity" evidence="1">
    <location>
        <begin position="125"/>
        <end position="136"/>
    </location>
</feature>
<accession>A0AAD4HNV7</accession>
<comment type="caution">
    <text evidence="2">The sequence shown here is derived from an EMBL/GenBank/DDBJ whole genome shotgun (WGS) entry which is preliminary data.</text>
</comment>
<sequence>MIPSSDLEVEDRGHEDDDGRDNFLSSQAAMDCDLLDFELWYEATCASIDQAPSPLPQHLSPSDWEVLLSMFDTPGATGSAATAACREMAGGHGSQGPGQDIVASLQHSTQTQLGATSDHIHDVHSSGSSSVPLQSSSRYSPYNFSARLNAPRNRSRRAHLFAAADGDLMMEHDHNLTADVPTMSASLLPPAPPSLLPTPASLPPAPASLPPASASLPPVPASLPPPPTIGSLTTSAIESSSSLAGRFGLEDLPQVKLEAKDILKRSTFDNSFLLSTKARTKKALESLATVVAEYNSPELTQWANGSEASKDAETIAHTVKNLRKKIQDIVRIAVVYGYNLHEALATQPQAEIVRIIDQLLDNDAFLNGSINVGGQMIVVPFGHSALRYFIKHILFYNLNFQHFRWDIVSVGTSGTVHRIAVDEGLYNVYTALSSEGSVRKSGIAASASRLNDMIEFPDSHFSGNGGF</sequence>
<evidence type="ECO:0000313" key="2">
    <source>
        <dbReference type="EMBL" id="KAG1903372.1"/>
    </source>
</evidence>
<feature type="region of interest" description="Disordered" evidence="1">
    <location>
        <begin position="1"/>
        <end position="22"/>
    </location>
</feature>
<evidence type="ECO:0000256" key="1">
    <source>
        <dbReference type="SAM" id="MobiDB-lite"/>
    </source>
</evidence>
<evidence type="ECO:0000313" key="3">
    <source>
        <dbReference type="Proteomes" id="UP001195769"/>
    </source>
</evidence>